<dbReference type="InterPro" id="IPR030678">
    <property type="entry name" value="Peptide/Ni-bd"/>
</dbReference>
<dbReference type="PROSITE" id="PS51318">
    <property type="entry name" value="TAT"/>
    <property type="match status" value="1"/>
</dbReference>
<dbReference type="OrthoDB" id="9046151at2"/>
<feature type="signal peptide" evidence="1">
    <location>
        <begin position="1"/>
        <end position="20"/>
    </location>
</feature>
<dbReference type="PIRSF" id="PIRSF002741">
    <property type="entry name" value="MppA"/>
    <property type="match status" value="1"/>
</dbReference>
<dbReference type="InterPro" id="IPR006311">
    <property type="entry name" value="TAT_signal"/>
</dbReference>
<evidence type="ECO:0000256" key="1">
    <source>
        <dbReference type="SAM" id="SignalP"/>
    </source>
</evidence>
<organism evidence="3 4">
    <name type="scientific">Pseudonocardia ammonioxydans</name>
    <dbReference type="NCBI Taxonomy" id="260086"/>
    <lineage>
        <taxon>Bacteria</taxon>
        <taxon>Bacillati</taxon>
        <taxon>Actinomycetota</taxon>
        <taxon>Actinomycetes</taxon>
        <taxon>Pseudonocardiales</taxon>
        <taxon>Pseudonocardiaceae</taxon>
        <taxon>Pseudonocardia</taxon>
    </lineage>
</organism>
<accession>A0A1I4S898</accession>
<name>A0A1I4S898_PSUAM</name>
<keyword evidence="4" id="KW-1185">Reference proteome</keyword>
<dbReference type="GO" id="GO:0043190">
    <property type="term" value="C:ATP-binding cassette (ABC) transporter complex"/>
    <property type="evidence" value="ECO:0007669"/>
    <property type="project" value="InterPro"/>
</dbReference>
<dbReference type="SUPFAM" id="SSF53850">
    <property type="entry name" value="Periplasmic binding protein-like II"/>
    <property type="match status" value="1"/>
</dbReference>
<evidence type="ECO:0000313" key="3">
    <source>
        <dbReference type="EMBL" id="SFM60736.1"/>
    </source>
</evidence>
<evidence type="ECO:0000313" key="4">
    <source>
        <dbReference type="Proteomes" id="UP000199614"/>
    </source>
</evidence>
<sequence>MQMTRRAVLGTALAAIPALAACGGGPGGSGGPLRAAFPGGGSRESLDPHVVPQFVDQARAKACFDTLTGWSQDMTAEPRLAESVEPDATGARWRIRLREATWHDGRPLTPDDVLYTFRRIADPATTGSAAALFSGVDHTAGRAAGPRDVEIVLGAPDFTFPLWLGAPGTEIVPAGTTTFDAPVGTGPFRFVSFAPGGSARYARNDAYWDGPPPSPELEFVPIDDEQARLGALLSGQVAYAHDLRPASARQIEEQGDRAALLRAPQSTTQFLNLRIDRPPFADPRLREAVRLGIDREALVRIVLLGTGQVGNDMFGGADLQYYPADVPQATRDVERARELVRDAGAENTAVELQTSGSDPNFAPAANLVAEQLAEIGLRATPRMLDSATYFTTVRESGVASFTRTGTLPIPDYIGRRRLSSADNSNYTGYRSPEIDRLYAEAVVHPDEPARAANLERIQTMLRADSGALVWATSDWNVGVAAGLTGIEAARPNSHLWGRFDKAVVG</sequence>
<feature type="chain" id="PRO_5011589864" evidence="1">
    <location>
        <begin position="21"/>
        <end position="505"/>
    </location>
</feature>
<dbReference type="Gene3D" id="3.40.190.10">
    <property type="entry name" value="Periplasmic binding protein-like II"/>
    <property type="match status" value="1"/>
</dbReference>
<dbReference type="RefSeq" id="WP_093335963.1">
    <property type="nucleotide sequence ID" value="NZ_FOUY01000001.1"/>
</dbReference>
<evidence type="ECO:0000259" key="2">
    <source>
        <dbReference type="Pfam" id="PF00496"/>
    </source>
</evidence>
<dbReference type="GO" id="GO:0015833">
    <property type="term" value="P:peptide transport"/>
    <property type="evidence" value="ECO:0007669"/>
    <property type="project" value="TreeGrafter"/>
</dbReference>
<dbReference type="GO" id="GO:0042597">
    <property type="term" value="C:periplasmic space"/>
    <property type="evidence" value="ECO:0007669"/>
    <property type="project" value="UniProtKB-ARBA"/>
</dbReference>
<keyword evidence="1" id="KW-0732">Signal</keyword>
<dbReference type="GO" id="GO:1904680">
    <property type="term" value="F:peptide transmembrane transporter activity"/>
    <property type="evidence" value="ECO:0007669"/>
    <property type="project" value="TreeGrafter"/>
</dbReference>
<gene>
    <name evidence="3" type="ORF">SAMN05216207_1001302</name>
</gene>
<dbReference type="PROSITE" id="PS51257">
    <property type="entry name" value="PROKAR_LIPOPROTEIN"/>
    <property type="match status" value="1"/>
</dbReference>
<dbReference type="EMBL" id="FOUY01000001">
    <property type="protein sequence ID" value="SFM60736.1"/>
    <property type="molecule type" value="Genomic_DNA"/>
</dbReference>
<dbReference type="AlphaFoldDB" id="A0A1I4S898"/>
<feature type="domain" description="Solute-binding protein family 5" evidence="2">
    <location>
        <begin position="76"/>
        <end position="405"/>
    </location>
</feature>
<dbReference type="CDD" id="cd08503">
    <property type="entry name" value="PBP2_NikA_DppA_OppA_like_17"/>
    <property type="match status" value="1"/>
</dbReference>
<dbReference type="Proteomes" id="UP000199614">
    <property type="component" value="Unassembled WGS sequence"/>
</dbReference>
<dbReference type="Pfam" id="PF00496">
    <property type="entry name" value="SBP_bac_5"/>
    <property type="match status" value="1"/>
</dbReference>
<reference evidence="3 4" key="1">
    <citation type="submission" date="2016-10" db="EMBL/GenBank/DDBJ databases">
        <authorList>
            <person name="de Groot N.N."/>
        </authorList>
    </citation>
    <scope>NUCLEOTIDE SEQUENCE [LARGE SCALE GENOMIC DNA]</scope>
    <source>
        <strain evidence="3 4">CGMCC 4.1877</strain>
    </source>
</reference>
<proteinExistence type="predicted"/>
<dbReference type="InterPro" id="IPR039424">
    <property type="entry name" value="SBP_5"/>
</dbReference>
<dbReference type="PANTHER" id="PTHR30290">
    <property type="entry name" value="PERIPLASMIC BINDING COMPONENT OF ABC TRANSPORTER"/>
    <property type="match status" value="1"/>
</dbReference>
<dbReference type="InterPro" id="IPR000914">
    <property type="entry name" value="SBP_5_dom"/>
</dbReference>
<dbReference type="STRING" id="260086.SAMN05216207_1001302"/>
<dbReference type="Gene3D" id="3.10.105.10">
    <property type="entry name" value="Dipeptide-binding Protein, Domain 3"/>
    <property type="match status" value="1"/>
</dbReference>
<protein>
    <submittedName>
        <fullName evidence="3">Peptide/nickel transport system substrate-binding protein</fullName>
    </submittedName>
</protein>
<dbReference type="PANTHER" id="PTHR30290:SF65">
    <property type="entry name" value="MONOACYL PHOSPHATIDYLINOSITOL TETRAMANNOSIDE-BINDING PROTEIN LPQW-RELATED"/>
    <property type="match status" value="1"/>
</dbReference>